<feature type="coiled-coil region" evidence="5">
    <location>
        <begin position="372"/>
        <end position="437"/>
    </location>
</feature>
<evidence type="ECO:0000313" key="8">
    <source>
        <dbReference type="Proteomes" id="UP000799118"/>
    </source>
</evidence>
<feature type="domain" description="Aldehyde dehydrogenase" evidence="6">
    <location>
        <begin position="99"/>
        <end position="560"/>
    </location>
</feature>
<keyword evidence="8" id="KW-1185">Reference proteome</keyword>
<dbReference type="Pfam" id="PF00171">
    <property type="entry name" value="Aldedh"/>
    <property type="match status" value="1"/>
</dbReference>
<sequence length="627" mass="70533">MTKFTYFILHPFLSFNLWSDEHREDEGIDIFYALFLCVAAGIWLVVQRERRSKNSPIPFQFSSPKEADPNWTSVKIDRPTLESHLEDVNIQPMMLPDRRYITCFDPSNGLHLATVLADSEAEIAAKIQKAYTAQKSWMYTDFVKRRRVLRSLQKWLVENQDLCARVACRDTGKTLIDAALGEILVTCSKLEWIMNYGEEALKPEKRRSNFIQFYKKSKVHYDPLGVVAAVVSWNYPLHNAWSPILASIFAGNGVVLKCSENVTWSTSWFVNIIKNCLEACGHDSELVQLVCCWPAQAAALTKSPYIKHITFIGSETVGRQIARDATEHLTPVTLELGGKDPAIILPNTDLDQWISTWMRGIFQNAGQNCIGIEKLIVHISQYDDLYEKLKERIEKLRCGSVTLPSDQGYLSPVDVGAMIADNRFDALEALIKQAEEDGANIVNGSRYHHVYHDQGTYFLPTLVGLTKNEAAIAQQELFAPIALVMGYEELEEAIELANGTRYGLGASVFGPDQKLCLEVAEELECGMVAVNDFAVFYVCSSIHLPFGGTKASGYGRFGLRALTNPKVIVYDAWPAFIQTSIPKVLDYPIRSLGTSFEFTSGLVRFFYADSWRTRIQGLVTVIQASRK</sequence>
<evidence type="ECO:0000256" key="2">
    <source>
        <dbReference type="ARBA" id="ARBA00023002"/>
    </source>
</evidence>
<dbReference type="PANTHER" id="PTHR11699">
    <property type="entry name" value="ALDEHYDE DEHYDROGENASE-RELATED"/>
    <property type="match status" value="1"/>
</dbReference>
<dbReference type="InterPro" id="IPR029510">
    <property type="entry name" value="Ald_DH_CS_GLU"/>
</dbReference>
<dbReference type="PROSITE" id="PS00070">
    <property type="entry name" value="ALDEHYDE_DEHYDR_CYS"/>
    <property type="match status" value="1"/>
</dbReference>
<dbReference type="InterPro" id="IPR015590">
    <property type="entry name" value="Aldehyde_DH_dom"/>
</dbReference>
<name>A0A6A4IA72_9AGAR</name>
<dbReference type="EMBL" id="ML769400">
    <property type="protein sequence ID" value="KAE9406713.1"/>
    <property type="molecule type" value="Genomic_DNA"/>
</dbReference>
<feature type="active site" evidence="3">
    <location>
        <position position="335"/>
    </location>
</feature>
<evidence type="ECO:0000256" key="3">
    <source>
        <dbReference type="PROSITE-ProRule" id="PRU10007"/>
    </source>
</evidence>
<proteinExistence type="inferred from homology"/>
<evidence type="ECO:0000256" key="5">
    <source>
        <dbReference type="SAM" id="Coils"/>
    </source>
</evidence>
<dbReference type="Gene3D" id="3.40.605.10">
    <property type="entry name" value="Aldehyde Dehydrogenase, Chain A, domain 1"/>
    <property type="match status" value="1"/>
</dbReference>
<keyword evidence="2 4" id="KW-0560">Oxidoreductase</keyword>
<protein>
    <submittedName>
        <fullName evidence="7">Meiotic sister-chromatid recombination aldehyde dehydrogenase</fullName>
    </submittedName>
</protein>
<evidence type="ECO:0000256" key="1">
    <source>
        <dbReference type="ARBA" id="ARBA00009986"/>
    </source>
</evidence>
<dbReference type="Gene3D" id="3.40.309.10">
    <property type="entry name" value="Aldehyde Dehydrogenase, Chain A, domain 2"/>
    <property type="match status" value="1"/>
</dbReference>
<evidence type="ECO:0000313" key="7">
    <source>
        <dbReference type="EMBL" id="KAE9406713.1"/>
    </source>
</evidence>
<evidence type="ECO:0000259" key="6">
    <source>
        <dbReference type="Pfam" id="PF00171"/>
    </source>
</evidence>
<evidence type="ECO:0000256" key="4">
    <source>
        <dbReference type="RuleBase" id="RU003345"/>
    </source>
</evidence>
<dbReference type="GO" id="GO:0016620">
    <property type="term" value="F:oxidoreductase activity, acting on the aldehyde or oxo group of donors, NAD or NADP as acceptor"/>
    <property type="evidence" value="ECO:0007669"/>
    <property type="project" value="InterPro"/>
</dbReference>
<accession>A0A6A4IA72</accession>
<dbReference type="AlphaFoldDB" id="A0A6A4IA72"/>
<dbReference type="OrthoDB" id="310895at2759"/>
<dbReference type="SUPFAM" id="SSF53720">
    <property type="entry name" value="ALDH-like"/>
    <property type="match status" value="1"/>
</dbReference>
<reference evidence="7" key="1">
    <citation type="journal article" date="2019" name="Environ. Microbiol.">
        <title>Fungal ecological strategies reflected in gene transcription - a case study of two litter decomposers.</title>
        <authorList>
            <person name="Barbi F."/>
            <person name="Kohler A."/>
            <person name="Barry K."/>
            <person name="Baskaran P."/>
            <person name="Daum C."/>
            <person name="Fauchery L."/>
            <person name="Ihrmark K."/>
            <person name="Kuo A."/>
            <person name="LaButti K."/>
            <person name="Lipzen A."/>
            <person name="Morin E."/>
            <person name="Grigoriev I.V."/>
            <person name="Henrissat B."/>
            <person name="Lindahl B."/>
            <person name="Martin F."/>
        </authorList>
    </citation>
    <scope>NUCLEOTIDE SEQUENCE</scope>
    <source>
        <strain evidence="7">JB14</strain>
    </source>
</reference>
<dbReference type="InterPro" id="IPR016163">
    <property type="entry name" value="Ald_DH_C"/>
</dbReference>
<gene>
    <name evidence="7" type="ORF">BT96DRAFT_810580</name>
</gene>
<dbReference type="Proteomes" id="UP000799118">
    <property type="component" value="Unassembled WGS sequence"/>
</dbReference>
<dbReference type="InterPro" id="IPR016160">
    <property type="entry name" value="Ald_DH_CS_CYS"/>
</dbReference>
<dbReference type="InterPro" id="IPR016161">
    <property type="entry name" value="Ald_DH/histidinol_DH"/>
</dbReference>
<comment type="similarity">
    <text evidence="1 4">Belongs to the aldehyde dehydrogenase family.</text>
</comment>
<dbReference type="InterPro" id="IPR016162">
    <property type="entry name" value="Ald_DH_N"/>
</dbReference>
<organism evidence="7 8">
    <name type="scientific">Gymnopus androsaceus JB14</name>
    <dbReference type="NCBI Taxonomy" id="1447944"/>
    <lineage>
        <taxon>Eukaryota</taxon>
        <taxon>Fungi</taxon>
        <taxon>Dikarya</taxon>
        <taxon>Basidiomycota</taxon>
        <taxon>Agaricomycotina</taxon>
        <taxon>Agaricomycetes</taxon>
        <taxon>Agaricomycetidae</taxon>
        <taxon>Agaricales</taxon>
        <taxon>Marasmiineae</taxon>
        <taxon>Omphalotaceae</taxon>
        <taxon>Gymnopus</taxon>
    </lineage>
</organism>
<keyword evidence="5" id="KW-0175">Coiled coil</keyword>
<dbReference type="PROSITE" id="PS00687">
    <property type="entry name" value="ALDEHYDE_DEHYDR_GLU"/>
    <property type="match status" value="1"/>
</dbReference>